<dbReference type="GeneID" id="108735150"/>
<dbReference type="OrthoDB" id="284292at2759"/>
<dbReference type="InterPro" id="IPR028882">
    <property type="entry name" value="SDHAF2"/>
</dbReference>
<evidence type="ECO:0000256" key="3">
    <source>
        <dbReference type="ARBA" id="ARBA00023186"/>
    </source>
</evidence>
<comment type="function">
    <text evidence="4">Plays an essential role in the assembly of succinate dehydrogenase (SDH), an enzyme complex (also referred to as respiratory complex II) that is a component of both the tricarboxylic acid (TCA) cycle and the mitochondrial electron transport chain, and which couples the oxidation of succinate to fumarate with the reduction of ubiquinone (coenzyme Q) to ubiquinol. Required for flavinylation (covalent attachment of FAD) of the flavoprotein subunit of the SDH catalytic dimer.</text>
</comment>
<dbReference type="STRING" id="224129.A0A1W4WPU0"/>
<dbReference type="KEGG" id="apln:108735150"/>
<evidence type="ECO:0000256" key="2">
    <source>
        <dbReference type="ARBA" id="ARBA00023128"/>
    </source>
</evidence>
<evidence type="ECO:0000313" key="8">
    <source>
        <dbReference type="RefSeq" id="XP_018322488.1"/>
    </source>
</evidence>
<dbReference type="GO" id="GO:0005759">
    <property type="term" value="C:mitochondrial matrix"/>
    <property type="evidence" value="ECO:0007669"/>
    <property type="project" value="UniProtKB-SubCell"/>
</dbReference>
<reference evidence="6 7" key="1">
    <citation type="submission" date="2025-04" db="UniProtKB">
        <authorList>
            <consortium name="RefSeq"/>
        </authorList>
    </citation>
    <scope>IDENTIFICATION</scope>
    <source>
        <tissue evidence="6 7">Entire body</tissue>
    </source>
</reference>
<dbReference type="GO" id="GO:0034553">
    <property type="term" value="P:mitochondrial respiratory chain complex II assembly"/>
    <property type="evidence" value="ECO:0007669"/>
    <property type="project" value="TreeGrafter"/>
</dbReference>
<dbReference type="Gene3D" id="1.10.150.250">
    <property type="entry name" value="Flavinator of succinate dehydrogenase"/>
    <property type="match status" value="1"/>
</dbReference>
<accession>A0A1W4WPU0</accession>
<comment type="subunit">
    <text evidence="4">Interacts with the flavoprotein subunit within the SDH catalytic dimer.</text>
</comment>
<evidence type="ECO:0000313" key="7">
    <source>
        <dbReference type="RefSeq" id="XP_018322487.1"/>
    </source>
</evidence>
<dbReference type="PANTHER" id="PTHR12469">
    <property type="entry name" value="PROTEIN EMI5 HOMOLOG, MITOCHONDRIAL"/>
    <property type="match status" value="1"/>
</dbReference>
<comment type="similarity">
    <text evidence="4">Belongs to the SDHAF2 family.</text>
</comment>
<dbReference type="HAMAP" id="MF_03057">
    <property type="entry name" value="SDHAF2"/>
    <property type="match status" value="1"/>
</dbReference>
<evidence type="ECO:0000313" key="5">
    <source>
        <dbReference type="Proteomes" id="UP000192223"/>
    </source>
</evidence>
<dbReference type="Proteomes" id="UP000192223">
    <property type="component" value="Unplaced"/>
</dbReference>
<dbReference type="InterPro" id="IPR005631">
    <property type="entry name" value="SDH"/>
</dbReference>
<dbReference type="GO" id="GO:0006121">
    <property type="term" value="P:mitochondrial electron transport, succinate to ubiquinone"/>
    <property type="evidence" value="ECO:0007669"/>
    <property type="project" value="UniProtKB-UniRule"/>
</dbReference>
<dbReference type="RefSeq" id="XP_018322486.1">
    <property type="nucleotide sequence ID" value="XM_018466984.2"/>
</dbReference>
<name>A0A1W4WPU0_AGRPL</name>
<evidence type="ECO:0000256" key="1">
    <source>
        <dbReference type="ARBA" id="ARBA00004305"/>
    </source>
</evidence>
<evidence type="ECO:0000313" key="6">
    <source>
        <dbReference type="RefSeq" id="XP_018322486.1"/>
    </source>
</evidence>
<dbReference type="SUPFAM" id="SSF109910">
    <property type="entry name" value="YgfY-like"/>
    <property type="match status" value="1"/>
</dbReference>
<dbReference type="RefSeq" id="XP_018322487.1">
    <property type="nucleotide sequence ID" value="XM_018466985.2"/>
</dbReference>
<dbReference type="GO" id="GO:0006099">
    <property type="term" value="P:tricarboxylic acid cycle"/>
    <property type="evidence" value="ECO:0007669"/>
    <property type="project" value="TreeGrafter"/>
</dbReference>
<protein>
    <recommendedName>
        <fullName evidence="4">Succinate dehydrogenase assembly factor 2, mitochondrial</fullName>
        <shortName evidence="4">SDH assembly factor 2</shortName>
        <shortName evidence="4">SDHAF2</shortName>
    </recommendedName>
</protein>
<keyword evidence="5" id="KW-1185">Reference proteome</keyword>
<organism evidence="5 7">
    <name type="scientific">Agrilus planipennis</name>
    <name type="common">Emerald ash borer</name>
    <name type="synonym">Agrilus marcopoli</name>
    <dbReference type="NCBI Taxonomy" id="224129"/>
    <lineage>
        <taxon>Eukaryota</taxon>
        <taxon>Metazoa</taxon>
        <taxon>Ecdysozoa</taxon>
        <taxon>Arthropoda</taxon>
        <taxon>Hexapoda</taxon>
        <taxon>Insecta</taxon>
        <taxon>Pterygota</taxon>
        <taxon>Neoptera</taxon>
        <taxon>Endopterygota</taxon>
        <taxon>Coleoptera</taxon>
        <taxon>Polyphaga</taxon>
        <taxon>Elateriformia</taxon>
        <taxon>Buprestoidea</taxon>
        <taxon>Buprestidae</taxon>
        <taxon>Agrilinae</taxon>
        <taxon>Agrilus</taxon>
    </lineage>
</organism>
<gene>
    <name evidence="6 7 8" type="primary">LOC108735150</name>
</gene>
<dbReference type="Pfam" id="PF03937">
    <property type="entry name" value="Sdh5"/>
    <property type="match status" value="1"/>
</dbReference>
<dbReference type="InterPro" id="IPR036714">
    <property type="entry name" value="SDH_sf"/>
</dbReference>
<keyword evidence="3 4" id="KW-0143">Chaperone</keyword>
<evidence type="ECO:0000256" key="4">
    <source>
        <dbReference type="HAMAP-Rule" id="MF_03057"/>
    </source>
</evidence>
<dbReference type="FunFam" id="1.10.150.250:FF:000002">
    <property type="entry name" value="Succinate dehydrogenase assembly factor 2, mitochondrial"/>
    <property type="match status" value="1"/>
</dbReference>
<proteinExistence type="inferred from homology"/>
<sequence>MNKLVLLNILKLRGGHARHITSCSQLRTNETTQPPFPVPEFTPPKNETLKNKKARLVYQSRKRGMLENGLLLSTFIHKYLDTMTENQLDLYDSLINKPSNDWDLYYWAVGVQPTPPEFDNEIMDLFKKHVQNLSKEPRIRQPDLY</sequence>
<dbReference type="RefSeq" id="XP_018322488.1">
    <property type="nucleotide sequence ID" value="XM_018466986.2"/>
</dbReference>
<dbReference type="AlphaFoldDB" id="A0A1W4WPU0"/>
<dbReference type="PANTHER" id="PTHR12469:SF2">
    <property type="entry name" value="SUCCINATE DEHYDROGENASE ASSEMBLY FACTOR 2, MITOCHONDRIAL"/>
    <property type="match status" value="1"/>
</dbReference>
<keyword evidence="2 4" id="KW-0496">Mitochondrion</keyword>
<comment type="subcellular location">
    <subcellularLocation>
        <location evidence="1 4">Mitochondrion matrix</location>
    </subcellularLocation>
</comment>